<name>A0A2W7IAV2_9PROT</name>
<gene>
    <name evidence="1" type="ORF">C8P66_11997</name>
</gene>
<keyword evidence="2" id="KW-1185">Reference proteome</keyword>
<sequence>MRGPRVRFGARGPYHSAMLAKRITISGPAA</sequence>
<organism evidence="1 2">
    <name type="scientific">Humitalea rosea</name>
    <dbReference type="NCBI Taxonomy" id="990373"/>
    <lineage>
        <taxon>Bacteria</taxon>
        <taxon>Pseudomonadati</taxon>
        <taxon>Pseudomonadota</taxon>
        <taxon>Alphaproteobacteria</taxon>
        <taxon>Acetobacterales</taxon>
        <taxon>Roseomonadaceae</taxon>
        <taxon>Humitalea</taxon>
    </lineage>
</organism>
<accession>A0A2W7IAV2</accession>
<dbReference type="EMBL" id="QKYU01000019">
    <property type="protein sequence ID" value="PZW42205.1"/>
    <property type="molecule type" value="Genomic_DNA"/>
</dbReference>
<dbReference type="AlphaFoldDB" id="A0A2W7IAV2"/>
<comment type="caution">
    <text evidence="1">The sequence shown here is derived from an EMBL/GenBank/DDBJ whole genome shotgun (WGS) entry which is preliminary data.</text>
</comment>
<protein>
    <submittedName>
        <fullName evidence="1">Uncharacterized protein</fullName>
    </submittedName>
</protein>
<reference evidence="1 2" key="1">
    <citation type="submission" date="2018-06" db="EMBL/GenBank/DDBJ databases">
        <title>Genomic Encyclopedia of Archaeal and Bacterial Type Strains, Phase II (KMG-II): from individual species to whole genera.</title>
        <authorList>
            <person name="Goeker M."/>
        </authorList>
    </citation>
    <scope>NUCLEOTIDE SEQUENCE [LARGE SCALE GENOMIC DNA]</scope>
    <source>
        <strain evidence="1 2">DSM 24525</strain>
    </source>
</reference>
<evidence type="ECO:0000313" key="2">
    <source>
        <dbReference type="Proteomes" id="UP000249688"/>
    </source>
</evidence>
<dbReference type="Proteomes" id="UP000249688">
    <property type="component" value="Unassembled WGS sequence"/>
</dbReference>
<proteinExistence type="predicted"/>
<evidence type="ECO:0000313" key="1">
    <source>
        <dbReference type="EMBL" id="PZW42205.1"/>
    </source>
</evidence>